<dbReference type="EMBL" id="UINC01063510">
    <property type="protein sequence ID" value="SVB91221.1"/>
    <property type="molecule type" value="Genomic_DNA"/>
</dbReference>
<name>A0A382HXM1_9ZZZZ</name>
<organism evidence="1">
    <name type="scientific">marine metagenome</name>
    <dbReference type="NCBI Taxonomy" id="408172"/>
    <lineage>
        <taxon>unclassified sequences</taxon>
        <taxon>metagenomes</taxon>
        <taxon>ecological metagenomes</taxon>
    </lineage>
</organism>
<reference evidence="1" key="1">
    <citation type="submission" date="2018-05" db="EMBL/GenBank/DDBJ databases">
        <authorList>
            <person name="Lanie J.A."/>
            <person name="Ng W.-L."/>
            <person name="Kazmierczak K.M."/>
            <person name="Andrzejewski T.M."/>
            <person name="Davidsen T.M."/>
            <person name="Wayne K.J."/>
            <person name="Tettelin H."/>
            <person name="Glass J.I."/>
            <person name="Rusch D."/>
            <person name="Podicherti R."/>
            <person name="Tsui H.-C.T."/>
            <person name="Winkler M.E."/>
        </authorList>
    </citation>
    <scope>NUCLEOTIDE SEQUENCE</scope>
</reference>
<protein>
    <submittedName>
        <fullName evidence="1">Uncharacterized protein</fullName>
    </submittedName>
</protein>
<sequence length="75" mass="8223">MKLLFASLNLAEPLKVVELISPIPIHEVSFSGISQNQQISSEGLLGNQDRGSLACPDGIRTVLTDKRAIDSFWTR</sequence>
<accession>A0A382HXM1</accession>
<gene>
    <name evidence="1" type="ORF">METZ01_LOCUS244075</name>
</gene>
<proteinExistence type="predicted"/>
<evidence type="ECO:0000313" key="1">
    <source>
        <dbReference type="EMBL" id="SVB91221.1"/>
    </source>
</evidence>
<dbReference type="AlphaFoldDB" id="A0A382HXM1"/>